<comment type="caution">
    <text evidence="2">The sequence shown here is derived from an EMBL/GenBank/DDBJ whole genome shotgun (WGS) entry which is preliminary data.</text>
</comment>
<dbReference type="EMBL" id="BPLR01014257">
    <property type="protein sequence ID" value="GIY67588.1"/>
    <property type="molecule type" value="Genomic_DNA"/>
</dbReference>
<evidence type="ECO:0000313" key="3">
    <source>
        <dbReference type="Proteomes" id="UP001054945"/>
    </source>
</evidence>
<dbReference type="AlphaFoldDB" id="A0AAV4VC52"/>
<feature type="domain" description="Rhodanese" evidence="1">
    <location>
        <begin position="53"/>
        <end position="103"/>
    </location>
</feature>
<dbReference type="Pfam" id="PF01266">
    <property type="entry name" value="DAO"/>
    <property type="match status" value="1"/>
</dbReference>
<dbReference type="PANTHER" id="PTHR13847:SF193">
    <property type="entry name" value="PYRUVATE DEHYDROGENASE PHOSPHATASE REGULATORY SUBUNIT, MITOCHONDRIAL"/>
    <property type="match status" value="1"/>
</dbReference>
<keyword evidence="2" id="KW-0670">Pyruvate</keyword>
<evidence type="ECO:0000313" key="2">
    <source>
        <dbReference type="EMBL" id="GIY67588.1"/>
    </source>
</evidence>
<dbReference type="PROSITE" id="PS50206">
    <property type="entry name" value="RHODANESE_3"/>
    <property type="match status" value="1"/>
</dbReference>
<name>A0AAV4VC52_CAEEX</name>
<keyword evidence="3" id="KW-1185">Reference proteome</keyword>
<dbReference type="PANTHER" id="PTHR13847">
    <property type="entry name" value="SARCOSINE DEHYDROGENASE-RELATED"/>
    <property type="match status" value="1"/>
</dbReference>
<dbReference type="SUPFAM" id="SSF51905">
    <property type="entry name" value="FAD/NAD(P)-binding domain"/>
    <property type="match status" value="1"/>
</dbReference>
<sequence>MKILLSSKLYKLVLNKYKNLLRENVGLKCLAKSKSSWPTTAEENFNDFCTQELPKETRVVICGGGVVGCSVAYHLARDFGWKDVVLLEQSWLGGGTSKFGAGLLGQIKPTAIETQLCQYSIELYKSLAKQGLSTGFKECGSLSLARTPDRLISFRHIAASAVARNVECSLLSPEAAKERCPLINTEKLKGALWIPGDGVGDPLDTTLTLASEAARLGVTIVEGCSVLRVLTNDKHEVQAVETDQGLINCEYFVNSAGH</sequence>
<evidence type="ECO:0000259" key="1">
    <source>
        <dbReference type="PROSITE" id="PS50206"/>
    </source>
</evidence>
<dbReference type="InterPro" id="IPR001763">
    <property type="entry name" value="Rhodanese-like_dom"/>
</dbReference>
<protein>
    <submittedName>
        <fullName evidence="2">Pyruvate dehydrogenase phosphatase regulatory subunit, mitochondrial</fullName>
    </submittedName>
</protein>
<organism evidence="2 3">
    <name type="scientific">Caerostris extrusa</name>
    <name type="common">Bark spider</name>
    <name type="synonym">Caerostris bankana</name>
    <dbReference type="NCBI Taxonomy" id="172846"/>
    <lineage>
        <taxon>Eukaryota</taxon>
        <taxon>Metazoa</taxon>
        <taxon>Ecdysozoa</taxon>
        <taxon>Arthropoda</taxon>
        <taxon>Chelicerata</taxon>
        <taxon>Arachnida</taxon>
        <taxon>Araneae</taxon>
        <taxon>Araneomorphae</taxon>
        <taxon>Entelegynae</taxon>
        <taxon>Araneoidea</taxon>
        <taxon>Araneidae</taxon>
        <taxon>Caerostris</taxon>
    </lineage>
</organism>
<reference evidence="2 3" key="1">
    <citation type="submission" date="2021-06" db="EMBL/GenBank/DDBJ databases">
        <title>Caerostris extrusa draft genome.</title>
        <authorList>
            <person name="Kono N."/>
            <person name="Arakawa K."/>
        </authorList>
    </citation>
    <scope>NUCLEOTIDE SEQUENCE [LARGE SCALE GENOMIC DNA]</scope>
</reference>
<dbReference type="InterPro" id="IPR036188">
    <property type="entry name" value="FAD/NAD-bd_sf"/>
</dbReference>
<proteinExistence type="predicted"/>
<dbReference type="Proteomes" id="UP001054945">
    <property type="component" value="Unassembled WGS sequence"/>
</dbReference>
<gene>
    <name evidence="2" type="primary">PDPR</name>
    <name evidence="2" type="ORF">CEXT_781831</name>
</gene>
<dbReference type="GO" id="GO:0005759">
    <property type="term" value="C:mitochondrial matrix"/>
    <property type="evidence" value="ECO:0007669"/>
    <property type="project" value="TreeGrafter"/>
</dbReference>
<dbReference type="InterPro" id="IPR006076">
    <property type="entry name" value="FAD-dep_OxRdtase"/>
</dbReference>
<feature type="non-terminal residue" evidence="2">
    <location>
        <position position="258"/>
    </location>
</feature>
<dbReference type="Gene3D" id="3.50.50.60">
    <property type="entry name" value="FAD/NAD(P)-binding domain"/>
    <property type="match status" value="2"/>
</dbReference>
<accession>A0AAV4VC52</accession>